<proteinExistence type="predicted"/>
<name>A0A843V6E5_COLES</name>
<sequence>MLPSPVWWCVWLVGGPGMEHPVGLPLCWCRDRGVRRDTRRGVCLVEHDLIVTRWSIAIRIAVATHFPVATRVAVAVPFPITMVSRRPRGTRQCLCVPRVFRGSGWGVGVCPRAGLPSGPSGGEHGRLPGCVQ</sequence>
<dbReference type="EMBL" id="NMUH01001043">
    <property type="protein sequence ID" value="MQL88273.1"/>
    <property type="molecule type" value="Genomic_DNA"/>
</dbReference>
<organism evidence="1 2">
    <name type="scientific">Colocasia esculenta</name>
    <name type="common">Wild taro</name>
    <name type="synonym">Arum esculentum</name>
    <dbReference type="NCBI Taxonomy" id="4460"/>
    <lineage>
        <taxon>Eukaryota</taxon>
        <taxon>Viridiplantae</taxon>
        <taxon>Streptophyta</taxon>
        <taxon>Embryophyta</taxon>
        <taxon>Tracheophyta</taxon>
        <taxon>Spermatophyta</taxon>
        <taxon>Magnoliopsida</taxon>
        <taxon>Liliopsida</taxon>
        <taxon>Araceae</taxon>
        <taxon>Aroideae</taxon>
        <taxon>Colocasieae</taxon>
        <taxon>Colocasia</taxon>
    </lineage>
</organism>
<comment type="caution">
    <text evidence="1">The sequence shown here is derived from an EMBL/GenBank/DDBJ whole genome shotgun (WGS) entry which is preliminary data.</text>
</comment>
<evidence type="ECO:0000313" key="2">
    <source>
        <dbReference type="Proteomes" id="UP000652761"/>
    </source>
</evidence>
<gene>
    <name evidence="1" type="ORF">Taro_020827</name>
</gene>
<protein>
    <submittedName>
        <fullName evidence="1">Uncharacterized protein</fullName>
    </submittedName>
</protein>
<evidence type="ECO:0000313" key="1">
    <source>
        <dbReference type="EMBL" id="MQL88273.1"/>
    </source>
</evidence>
<reference evidence="1" key="1">
    <citation type="submission" date="2017-07" db="EMBL/GenBank/DDBJ databases">
        <title>Taro Niue Genome Assembly and Annotation.</title>
        <authorList>
            <person name="Atibalentja N."/>
            <person name="Keating K."/>
            <person name="Fields C.J."/>
        </authorList>
    </citation>
    <scope>NUCLEOTIDE SEQUENCE</scope>
    <source>
        <strain evidence="1">Niue_2</strain>
        <tissue evidence="1">Leaf</tissue>
    </source>
</reference>
<dbReference type="AlphaFoldDB" id="A0A843V6E5"/>
<keyword evidence="2" id="KW-1185">Reference proteome</keyword>
<accession>A0A843V6E5</accession>
<dbReference type="Proteomes" id="UP000652761">
    <property type="component" value="Unassembled WGS sequence"/>
</dbReference>